<dbReference type="EMBL" id="FOEC01000003">
    <property type="protein sequence ID" value="SEO62274.1"/>
    <property type="molecule type" value="Genomic_DNA"/>
</dbReference>
<keyword evidence="2" id="KW-0489">Methyltransferase</keyword>
<evidence type="ECO:0000256" key="3">
    <source>
        <dbReference type="ARBA" id="ARBA00022679"/>
    </source>
</evidence>
<keyword evidence="6" id="KW-0408">Iron</keyword>
<protein>
    <submittedName>
        <fullName evidence="10">Radical SAM superfamily enzyme YgiQ, UPF0313 family</fullName>
    </submittedName>
</protein>
<dbReference type="Proteomes" id="UP000182975">
    <property type="component" value="Unassembled WGS sequence"/>
</dbReference>
<evidence type="ECO:0000256" key="1">
    <source>
        <dbReference type="ARBA" id="ARBA00001966"/>
    </source>
</evidence>
<keyword evidence="3" id="KW-0808">Transferase</keyword>
<dbReference type="SMART" id="SM00729">
    <property type="entry name" value="Elp3"/>
    <property type="match status" value="1"/>
</dbReference>
<evidence type="ECO:0000259" key="9">
    <source>
        <dbReference type="PROSITE" id="PS51918"/>
    </source>
</evidence>
<evidence type="ECO:0000256" key="7">
    <source>
        <dbReference type="ARBA" id="ARBA00023014"/>
    </source>
</evidence>
<keyword evidence="4" id="KW-0949">S-adenosyl-L-methionine</keyword>
<keyword evidence="5" id="KW-0479">Metal-binding</keyword>
<evidence type="ECO:0000313" key="10">
    <source>
        <dbReference type="EMBL" id="SEO62274.1"/>
    </source>
</evidence>
<evidence type="ECO:0000259" key="8">
    <source>
        <dbReference type="PROSITE" id="PS51332"/>
    </source>
</evidence>
<dbReference type="GO" id="GO:0051539">
    <property type="term" value="F:4 iron, 4 sulfur cluster binding"/>
    <property type="evidence" value="ECO:0007669"/>
    <property type="project" value="UniProtKB-KW"/>
</dbReference>
<dbReference type="GO" id="GO:0003824">
    <property type="term" value="F:catalytic activity"/>
    <property type="evidence" value="ECO:0007669"/>
    <property type="project" value="InterPro"/>
</dbReference>
<dbReference type="CDD" id="cd02068">
    <property type="entry name" value="radical_SAM_B12_BD"/>
    <property type="match status" value="1"/>
</dbReference>
<dbReference type="PROSITE" id="PS51332">
    <property type="entry name" value="B12_BINDING"/>
    <property type="match status" value="1"/>
</dbReference>
<dbReference type="InterPro" id="IPR034466">
    <property type="entry name" value="Methyltransferase_Class_B"/>
</dbReference>
<keyword evidence="11" id="KW-1185">Reference proteome</keyword>
<gene>
    <name evidence="10" type="ORF">SAMN02910314_00690</name>
</gene>
<dbReference type="RefSeq" id="WP_205630841.1">
    <property type="nucleotide sequence ID" value="NZ_CP011402.1"/>
</dbReference>
<dbReference type="SFLD" id="SFLDG01082">
    <property type="entry name" value="B12-binding_domain_containing"/>
    <property type="match status" value="1"/>
</dbReference>
<sequence>MEIRKVRFIEPGAPPYRRSLLNLFVYDRYIRNPSTGLMTLATIVQRQVPDTLMYSESISKVRWDDCYDADVVFIGAFTFAAPRGYAIADKIRRHSKAVVVIGGLHATACPEEAAKHADYVLLGEGDETILSFLDALRADQVPSFDGIARFDEDGVLHDAGMPKPPHDIDTIPNRHLVWNYHKMAGHNTLWGQVHASRGCPYNCDYCALVRLYGRRVRTRSPQNVVEDIRQCIAFHDEGRHRIATMLWLTDDNFFADREWALSVLDAIIESDIDYRFTIQARYEVGLDDEMLERLAKAGFVELSLGIEFIDDDSFQEFHKRSTTSEIERAIANIHAHGIRARGLFIFGAPGDRPGVGKAVANFAIENGIQGMLLQSMYFIPGTPVYDRFKGDLLHTNWEKCVGNVVHRPRDITPRQLQREMIICSKTYYSWRRLFHSLAHLPEELAREQHATVASIACCSRASSSGR</sequence>
<dbReference type="Gene3D" id="3.40.50.280">
    <property type="entry name" value="Cobalamin-binding domain"/>
    <property type="match status" value="1"/>
</dbReference>
<dbReference type="AlphaFoldDB" id="A0A1H8R806"/>
<comment type="cofactor">
    <cofactor evidence="1">
        <name>[4Fe-4S] cluster</name>
        <dbReference type="ChEBI" id="CHEBI:49883"/>
    </cofactor>
</comment>
<dbReference type="GO" id="GO:0031419">
    <property type="term" value="F:cobalamin binding"/>
    <property type="evidence" value="ECO:0007669"/>
    <property type="project" value="InterPro"/>
</dbReference>
<dbReference type="GO" id="GO:0046872">
    <property type="term" value="F:metal ion binding"/>
    <property type="evidence" value="ECO:0007669"/>
    <property type="project" value="UniProtKB-KW"/>
</dbReference>
<dbReference type="SUPFAM" id="SSF102114">
    <property type="entry name" value="Radical SAM enzymes"/>
    <property type="match status" value="1"/>
</dbReference>
<dbReference type="PANTHER" id="PTHR43409:SF7">
    <property type="entry name" value="BLL1977 PROTEIN"/>
    <property type="match status" value="1"/>
</dbReference>
<proteinExistence type="predicted"/>
<dbReference type="InterPro" id="IPR023404">
    <property type="entry name" value="rSAM_horseshoe"/>
</dbReference>
<dbReference type="InterPro" id="IPR058240">
    <property type="entry name" value="rSAM_sf"/>
</dbReference>
<evidence type="ECO:0000256" key="6">
    <source>
        <dbReference type="ARBA" id="ARBA00023004"/>
    </source>
</evidence>
<dbReference type="InterPro" id="IPR006638">
    <property type="entry name" value="Elp3/MiaA/NifB-like_rSAM"/>
</dbReference>
<keyword evidence="7" id="KW-0411">Iron-sulfur</keyword>
<dbReference type="Gene3D" id="3.80.30.20">
    <property type="entry name" value="tm_1862 like domain"/>
    <property type="match status" value="1"/>
</dbReference>
<evidence type="ECO:0000313" key="11">
    <source>
        <dbReference type="Proteomes" id="UP000182975"/>
    </source>
</evidence>
<organism evidence="10 11">
    <name type="scientific">Denitrobacterium detoxificans</name>
    <dbReference type="NCBI Taxonomy" id="79604"/>
    <lineage>
        <taxon>Bacteria</taxon>
        <taxon>Bacillati</taxon>
        <taxon>Actinomycetota</taxon>
        <taxon>Coriobacteriia</taxon>
        <taxon>Eggerthellales</taxon>
        <taxon>Eggerthellaceae</taxon>
        <taxon>Denitrobacterium</taxon>
    </lineage>
</organism>
<name>A0A1H8R806_9ACTN</name>
<dbReference type="PROSITE" id="PS51918">
    <property type="entry name" value="RADICAL_SAM"/>
    <property type="match status" value="1"/>
</dbReference>
<accession>A0A1H8R806</accession>
<feature type="domain" description="Radical SAM core" evidence="9">
    <location>
        <begin position="183"/>
        <end position="424"/>
    </location>
</feature>
<reference evidence="11" key="1">
    <citation type="submission" date="2016-10" db="EMBL/GenBank/DDBJ databases">
        <authorList>
            <person name="Varghese N."/>
        </authorList>
    </citation>
    <scope>NUCLEOTIDE SEQUENCE [LARGE SCALE GENOMIC DNA]</scope>
    <source>
        <strain evidence="11">DSM 21843</strain>
    </source>
</reference>
<dbReference type="Pfam" id="PF04055">
    <property type="entry name" value="Radical_SAM"/>
    <property type="match status" value="1"/>
</dbReference>
<dbReference type="InterPro" id="IPR007197">
    <property type="entry name" value="rSAM"/>
</dbReference>
<evidence type="ECO:0000256" key="5">
    <source>
        <dbReference type="ARBA" id="ARBA00022723"/>
    </source>
</evidence>
<dbReference type="SFLD" id="SFLDS00029">
    <property type="entry name" value="Radical_SAM"/>
    <property type="match status" value="1"/>
</dbReference>
<feature type="domain" description="B12-binding" evidence="8">
    <location>
        <begin position="68"/>
        <end position="143"/>
    </location>
</feature>
<dbReference type="InterPro" id="IPR051198">
    <property type="entry name" value="BchE-like"/>
</dbReference>
<dbReference type="GO" id="GO:0005829">
    <property type="term" value="C:cytosol"/>
    <property type="evidence" value="ECO:0007669"/>
    <property type="project" value="TreeGrafter"/>
</dbReference>
<dbReference type="SFLD" id="SFLDG01123">
    <property type="entry name" value="methyltransferase_(Class_B)"/>
    <property type="match status" value="1"/>
</dbReference>
<evidence type="ECO:0000256" key="2">
    <source>
        <dbReference type="ARBA" id="ARBA00022603"/>
    </source>
</evidence>
<evidence type="ECO:0000256" key="4">
    <source>
        <dbReference type="ARBA" id="ARBA00022691"/>
    </source>
</evidence>
<dbReference type="InterPro" id="IPR006158">
    <property type="entry name" value="Cobalamin-bd"/>
</dbReference>
<dbReference type="PANTHER" id="PTHR43409">
    <property type="entry name" value="ANAEROBIC MAGNESIUM-PROTOPORPHYRIN IX MONOMETHYL ESTER CYCLASE-RELATED"/>
    <property type="match status" value="1"/>
</dbReference>